<sequence length="100" mass="11255">MKTHNKALALLFIIIVLSGCTVSMKTTNSIDDNGKPKITKELKLVKNTQVMKAIRTISVAILASKLDGGMGTLLPEIMRQDRENKKLEYEQKEKQKKIKL</sequence>
<protein>
    <recommendedName>
        <fullName evidence="3">Lipoprotein</fullName>
    </recommendedName>
</protein>
<evidence type="ECO:0000313" key="2">
    <source>
        <dbReference type="EMBL" id="HFC91302.1"/>
    </source>
</evidence>
<feature type="chain" id="PRO_5031456502" description="Lipoprotein" evidence="1">
    <location>
        <begin position="26"/>
        <end position="100"/>
    </location>
</feature>
<dbReference type="EMBL" id="DRMS01000024">
    <property type="protein sequence ID" value="HFC91302.1"/>
    <property type="molecule type" value="Genomic_DNA"/>
</dbReference>
<organism evidence="2">
    <name type="scientific">Leucothrix mucor</name>
    <dbReference type="NCBI Taxonomy" id="45248"/>
    <lineage>
        <taxon>Bacteria</taxon>
        <taxon>Pseudomonadati</taxon>
        <taxon>Pseudomonadota</taxon>
        <taxon>Gammaproteobacteria</taxon>
        <taxon>Thiotrichales</taxon>
        <taxon>Thiotrichaceae</taxon>
        <taxon>Leucothrix</taxon>
    </lineage>
</organism>
<reference evidence="2" key="1">
    <citation type="journal article" date="2020" name="mSystems">
        <title>Genome- and Community-Level Interaction Insights into Carbon Utilization and Element Cycling Functions of Hydrothermarchaeota in Hydrothermal Sediment.</title>
        <authorList>
            <person name="Zhou Z."/>
            <person name="Liu Y."/>
            <person name="Xu W."/>
            <person name="Pan J."/>
            <person name="Luo Z.H."/>
            <person name="Li M."/>
        </authorList>
    </citation>
    <scope>NUCLEOTIDE SEQUENCE [LARGE SCALE GENOMIC DNA]</scope>
    <source>
        <strain evidence="2">HyVt-493</strain>
    </source>
</reference>
<keyword evidence="1" id="KW-0732">Signal</keyword>
<evidence type="ECO:0000256" key="1">
    <source>
        <dbReference type="SAM" id="SignalP"/>
    </source>
</evidence>
<accession>A0A7V2SXK9</accession>
<name>A0A7V2SXK9_LEUMU</name>
<dbReference type="PROSITE" id="PS51257">
    <property type="entry name" value="PROKAR_LIPOPROTEIN"/>
    <property type="match status" value="1"/>
</dbReference>
<gene>
    <name evidence="2" type="ORF">ENJ51_00670</name>
</gene>
<feature type="signal peptide" evidence="1">
    <location>
        <begin position="1"/>
        <end position="25"/>
    </location>
</feature>
<dbReference type="Proteomes" id="UP000885750">
    <property type="component" value="Unassembled WGS sequence"/>
</dbReference>
<dbReference type="AlphaFoldDB" id="A0A7V2SXK9"/>
<comment type="caution">
    <text evidence="2">The sequence shown here is derived from an EMBL/GenBank/DDBJ whole genome shotgun (WGS) entry which is preliminary data.</text>
</comment>
<proteinExistence type="predicted"/>
<evidence type="ECO:0008006" key="3">
    <source>
        <dbReference type="Google" id="ProtNLM"/>
    </source>
</evidence>